<reference evidence="2 3" key="1">
    <citation type="journal article" date="2019" name="Commun. Biol.">
        <title>The bagworm genome reveals a unique fibroin gene that provides high tensile strength.</title>
        <authorList>
            <person name="Kono N."/>
            <person name="Nakamura H."/>
            <person name="Ohtoshi R."/>
            <person name="Tomita M."/>
            <person name="Numata K."/>
            <person name="Arakawa K."/>
        </authorList>
    </citation>
    <scope>NUCLEOTIDE SEQUENCE [LARGE SCALE GENOMIC DNA]</scope>
</reference>
<sequence>MVACSFGINGHVVTVLLKNRKTVNSEWYTSICLPEVFEEERTTDNAESFFIVTLLSHDSRNNLIFGRSRDRIDGSSAVQPRFGTNDFYLFQSVKNKLCGQRVSGRQELVDVFKMHVLEIPSSEWKKCYKNWFQELFSQLRCIASRENNKTTHSSYLSRTRQGRRTLRDVGARAPRVSRP</sequence>
<dbReference type="EMBL" id="BGZK01001335">
    <property type="protein sequence ID" value="GBP77556.1"/>
    <property type="molecule type" value="Genomic_DNA"/>
</dbReference>
<name>A0A4C1YMT8_EUMVA</name>
<comment type="caution">
    <text evidence="2">The sequence shown here is derived from an EMBL/GenBank/DDBJ whole genome shotgun (WGS) entry which is preliminary data.</text>
</comment>
<dbReference type="AlphaFoldDB" id="A0A4C1YMT8"/>
<accession>A0A4C1YMT8</accession>
<proteinExistence type="predicted"/>
<evidence type="ECO:0000256" key="1">
    <source>
        <dbReference type="SAM" id="MobiDB-lite"/>
    </source>
</evidence>
<gene>
    <name evidence="2" type="ORF">EVAR_99125_1</name>
</gene>
<evidence type="ECO:0000313" key="3">
    <source>
        <dbReference type="Proteomes" id="UP000299102"/>
    </source>
</evidence>
<feature type="region of interest" description="Disordered" evidence="1">
    <location>
        <begin position="152"/>
        <end position="179"/>
    </location>
</feature>
<organism evidence="2 3">
    <name type="scientific">Eumeta variegata</name>
    <name type="common">Bagworm moth</name>
    <name type="synonym">Eumeta japonica</name>
    <dbReference type="NCBI Taxonomy" id="151549"/>
    <lineage>
        <taxon>Eukaryota</taxon>
        <taxon>Metazoa</taxon>
        <taxon>Ecdysozoa</taxon>
        <taxon>Arthropoda</taxon>
        <taxon>Hexapoda</taxon>
        <taxon>Insecta</taxon>
        <taxon>Pterygota</taxon>
        <taxon>Neoptera</taxon>
        <taxon>Endopterygota</taxon>
        <taxon>Lepidoptera</taxon>
        <taxon>Glossata</taxon>
        <taxon>Ditrysia</taxon>
        <taxon>Tineoidea</taxon>
        <taxon>Psychidae</taxon>
        <taxon>Oiketicinae</taxon>
        <taxon>Eumeta</taxon>
    </lineage>
</organism>
<evidence type="ECO:0000313" key="2">
    <source>
        <dbReference type="EMBL" id="GBP77556.1"/>
    </source>
</evidence>
<dbReference type="OrthoDB" id="10017160at2759"/>
<keyword evidence="3" id="KW-1185">Reference proteome</keyword>
<dbReference type="Proteomes" id="UP000299102">
    <property type="component" value="Unassembled WGS sequence"/>
</dbReference>
<protein>
    <submittedName>
        <fullName evidence="2">Uncharacterized protein</fullName>
    </submittedName>
</protein>